<dbReference type="NCBIfam" id="TIGR03934">
    <property type="entry name" value="TQXA_dom"/>
    <property type="match status" value="1"/>
</dbReference>
<gene>
    <name evidence="9" type="ORF">SCA03_35150</name>
</gene>
<evidence type="ECO:0000256" key="4">
    <source>
        <dbReference type="ARBA" id="ARBA00023088"/>
    </source>
</evidence>
<feature type="signal peptide" evidence="7">
    <location>
        <begin position="1"/>
        <end position="31"/>
    </location>
</feature>
<evidence type="ECO:0000259" key="8">
    <source>
        <dbReference type="PROSITE" id="PS50847"/>
    </source>
</evidence>
<evidence type="ECO:0000256" key="1">
    <source>
        <dbReference type="ARBA" id="ARBA00022512"/>
    </source>
</evidence>
<name>A0A4Y3QZY6_STRCI</name>
<dbReference type="InterPro" id="IPR019931">
    <property type="entry name" value="LPXTG_anchor"/>
</dbReference>
<dbReference type="InterPro" id="IPR023849">
    <property type="entry name" value="TQXA_dom"/>
</dbReference>
<keyword evidence="3 7" id="KW-0732">Signal</keyword>
<feature type="domain" description="Gram-positive cocci surface proteins LPxTG" evidence="8">
    <location>
        <begin position="466"/>
        <end position="499"/>
    </location>
</feature>
<dbReference type="InterPro" id="IPR013552">
    <property type="entry name" value="Thioester_dom"/>
</dbReference>
<feature type="compositionally biased region" description="Basic and acidic residues" evidence="5">
    <location>
        <begin position="174"/>
        <end position="189"/>
    </location>
</feature>
<protein>
    <submittedName>
        <fullName evidence="9">TQXA domain-containing protein</fullName>
    </submittedName>
</protein>
<evidence type="ECO:0000313" key="10">
    <source>
        <dbReference type="Proteomes" id="UP000319210"/>
    </source>
</evidence>
<feature type="chain" id="PRO_5038619480" evidence="7">
    <location>
        <begin position="32"/>
        <end position="499"/>
    </location>
</feature>
<evidence type="ECO:0000256" key="7">
    <source>
        <dbReference type="SAM" id="SignalP"/>
    </source>
</evidence>
<keyword evidence="10" id="KW-1185">Reference proteome</keyword>
<evidence type="ECO:0000256" key="5">
    <source>
        <dbReference type="SAM" id="MobiDB-lite"/>
    </source>
</evidence>
<dbReference type="EMBL" id="BJMM01000017">
    <property type="protein sequence ID" value="GEB50964.1"/>
    <property type="molecule type" value="Genomic_DNA"/>
</dbReference>
<keyword evidence="6" id="KW-0812">Transmembrane</keyword>
<sequence length="499" mass="51131">MTLVRGRTTAHRLAVTAVAAGLCTAGMTALASPAQAGGRPDGTVEQYGGAQATLVGLTTHGPAVIRTDGERQEVSAGLFEMTVAGGGSLQTYGLDALNPVQAQTRYAEGSWKSSTLHGNRNAGKIRWILEHSYPKVNDLQKLADAAGTRHLTPQSAAAGTQVAIWRFAEAGSQRPDDHTHDKARGHTGDSAHGTARHGRPEITAVDPAAEKLADRLVKNARSMPEPGASLALGPAEVSGRNGDRVGPVTVRTNATTVSVAPDPHAVSRGVRIVDKEGKETDTAHNGSRLYFDVPPGSDPGSASLTAEAATKIPAGRVFTQAGGRGRSQTQILAGSSRSTVSATAGVNWAPKGPVPAATFEEDCAKGGVGITVANHGDEPFTLRAGGQRAEIPQDDTRTVMVPVEEDQPYRIPVAGPNGYEKTFSGVLDCATSAATDSVGPHGAVAGGERPATVGGGEAVMGSSKDLAETGSGGTHLMALIAVGFVVAGGVTMILVRRRA</sequence>
<dbReference type="AlphaFoldDB" id="A0A4Y3QZY6"/>
<comment type="caution">
    <text evidence="9">The sequence shown here is derived from an EMBL/GenBank/DDBJ whole genome shotgun (WGS) entry which is preliminary data.</text>
</comment>
<evidence type="ECO:0000256" key="6">
    <source>
        <dbReference type="SAM" id="Phobius"/>
    </source>
</evidence>
<evidence type="ECO:0000313" key="9">
    <source>
        <dbReference type="EMBL" id="GEB50964.1"/>
    </source>
</evidence>
<keyword evidence="4" id="KW-0572">Peptidoglycan-anchor</keyword>
<feature type="transmembrane region" description="Helical" evidence="6">
    <location>
        <begin position="476"/>
        <end position="495"/>
    </location>
</feature>
<evidence type="ECO:0000256" key="2">
    <source>
        <dbReference type="ARBA" id="ARBA00022525"/>
    </source>
</evidence>
<dbReference type="RefSeq" id="WP_086818358.1">
    <property type="nucleotide sequence ID" value="NZ_BJMM01000017.1"/>
</dbReference>
<feature type="region of interest" description="Disordered" evidence="5">
    <location>
        <begin position="172"/>
        <end position="208"/>
    </location>
</feature>
<accession>A0A4Y3QZY6</accession>
<dbReference type="PROSITE" id="PS50847">
    <property type="entry name" value="GRAM_POS_ANCHORING"/>
    <property type="match status" value="1"/>
</dbReference>
<dbReference type="Proteomes" id="UP000319210">
    <property type="component" value="Unassembled WGS sequence"/>
</dbReference>
<feature type="region of interest" description="Disordered" evidence="5">
    <location>
        <begin position="224"/>
        <end position="243"/>
    </location>
</feature>
<keyword evidence="2" id="KW-0964">Secreted</keyword>
<dbReference type="OrthoDB" id="2676146at2"/>
<keyword evidence="6" id="KW-1133">Transmembrane helix</keyword>
<keyword evidence="6" id="KW-0472">Membrane</keyword>
<reference evidence="9 10" key="1">
    <citation type="submission" date="2019-06" db="EMBL/GenBank/DDBJ databases">
        <title>Whole genome shotgun sequence of Streptomyces cacaoi subsp. cacaoi NBRC 12748.</title>
        <authorList>
            <person name="Hosoyama A."/>
            <person name="Uohara A."/>
            <person name="Ohji S."/>
            <person name="Ichikawa N."/>
        </authorList>
    </citation>
    <scope>NUCLEOTIDE SEQUENCE [LARGE SCALE GENOMIC DNA]</scope>
    <source>
        <strain evidence="9 10">NBRC 12748</strain>
    </source>
</reference>
<evidence type="ECO:0000256" key="3">
    <source>
        <dbReference type="ARBA" id="ARBA00022729"/>
    </source>
</evidence>
<dbReference type="Pfam" id="PF08341">
    <property type="entry name" value="TED"/>
    <property type="match status" value="1"/>
</dbReference>
<keyword evidence="1" id="KW-0134">Cell wall</keyword>
<proteinExistence type="predicted"/>
<organism evidence="9 10">
    <name type="scientific">Streptomyces cacaoi</name>
    <dbReference type="NCBI Taxonomy" id="1898"/>
    <lineage>
        <taxon>Bacteria</taxon>
        <taxon>Bacillati</taxon>
        <taxon>Actinomycetota</taxon>
        <taxon>Actinomycetes</taxon>
        <taxon>Kitasatosporales</taxon>
        <taxon>Streptomycetaceae</taxon>
        <taxon>Streptomyces</taxon>
    </lineage>
</organism>